<feature type="region of interest" description="Disordered" evidence="2">
    <location>
        <begin position="165"/>
        <end position="188"/>
    </location>
</feature>
<reference evidence="4 5" key="1">
    <citation type="submission" date="2017-06" db="EMBL/GenBank/DDBJ databases">
        <title>Cmopartive genomic analysis of Ambrosia Fusariam Clade fungi.</title>
        <authorList>
            <person name="Stajich J.E."/>
            <person name="Carrillo J."/>
            <person name="Kijimoto T."/>
            <person name="Eskalen A."/>
            <person name="O'Donnell K."/>
            <person name="Kasson M."/>
        </authorList>
    </citation>
    <scope>NUCLEOTIDE SEQUENCE [LARGE SCALE GENOMIC DNA]</scope>
    <source>
        <strain evidence="4 5">NRRL 20438</strain>
    </source>
</reference>
<accession>A0A428SY53</accession>
<dbReference type="InterPro" id="IPR056884">
    <property type="entry name" value="NPHP3-like_N"/>
</dbReference>
<organism evidence="4 5">
    <name type="scientific">Fusarium ambrosium</name>
    <dbReference type="NCBI Taxonomy" id="131363"/>
    <lineage>
        <taxon>Eukaryota</taxon>
        <taxon>Fungi</taxon>
        <taxon>Dikarya</taxon>
        <taxon>Ascomycota</taxon>
        <taxon>Pezizomycotina</taxon>
        <taxon>Sordariomycetes</taxon>
        <taxon>Hypocreomycetidae</taxon>
        <taxon>Hypocreales</taxon>
        <taxon>Nectriaceae</taxon>
        <taxon>Fusarium</taxon>
        <taxon>Fusarium solani species complex</taxon>
    </lineage>
</organism>
<dbReference type="PANTHER" id="PTHR10039">
    <property type="entry name" value="AMELOGENIN"/>
    <property type="match status" value="1"/>
</dbReference>
<dbReference type="EMBL" id="NIZV01000313">
    <property type="protein sequence ID" value="RSL94741.1"/>
    <property type="molecule type" value="Genomic_DNA"/>
</dbReference>
<dbReference type="Pfam" id="PF24883">
    <property type="entry name" value="NPHP3_N"/>
    <property type="match status" value="1"/>
</dbReference>
<proteinExistence type="predicted"/>
<evidence type="ECO:0000313" key="5">
    <source>
        <dbReference type="Proteomes" id="UP000288429"/>
    </source>
</evidence>
<name>A0A428SY53_9HYPO</name>
<dbReference type="PANTHER" id="PTHR10039:SF14">
    <property type="entry name" value="NACHT DOMAIN-CONTAINING PROTEIN"/>
    <property type="match status" value="1"/>
</dbReference>
<dbReference type="SUPFAM" id="SSF52540">
    <property type="entry name" value="P-loop containing nucleoside triphosphate hydrolases"/>
    <property type="match status" value="1"/>
</dbReference>
<evidence type="ECO:0000256" key="1">
    <source>
        <dbReference type="ARBA" id="ARBA00022737"/>
    </source>
</evidence>
<evidence type="ECO:0000259" key="3">
    <source>
        <dbReference type="Pfam" id="PF24883"/>
    </source>
</evidence>
<gene>
    <name evidence="4" type="ORF">CDV31_014182</name>
</gene>
<evidence type="ECO:0000256" key="2">
    <source>
        <dbReference type="SAM" id="MobiDB-lite"/>
    </source>
</evidence>
<dbReference type="InterPro" id="IPR027417">
    <property type="entry name" value="P-loop_NTPase"/>
</dbReference>
<comment type="caution">
    <text evidence="4">The sequence shown here is derived from an EMBL/GenBank/DDBJ whole genome shotgun (WGS) entry which is preliminary data.</text>
</comment>
<keyword evidence="1" id="KW-0677">Repeat</keyword>
<dbReference type="AlphaFoldDB" id="A0A428SY53"/>
<evidence type="ECO:0000313" key="4">
    <source>
        <dbReference type="EMBL" id="RSL94741.1"/>
    </source>
</evidence>
<feature type="domain" description="Nephrocystin 3-like N-terminal" evidence="3">
    <location>
        <begin position="230"/>
        <end position="391"/>
    </location>
</feature>
<dbReference type="Gene3D" id="3.40.50.300">
    <property type="entry name" value="P-loop containing nucleotide triphosphate hydrolases"/>
    <property type="match status" value="1"/>
</dbReference>
<keyword evidence="5" id="KW-1185">Reference proteome</keyword>
<dbReference type="Proteomes" id="UP000288429">
    <property type="component" value="Unassembled WGS sequence"/>
</dbReference>
<protein>
    <recommendedName>
        <fullName evidence="3">Nephrocystin 3-like N-terminal domain-containing protein</fullName>
    </recommendedName>
</protein>
<sequence length="778" mass="88415">MEKAESLAAAVHKLEAILDPGLQREIPSCTAIDIDDTISEINVAEFRVLVQKLERLDHGDVPLLTRDEFGCFIWGPMKFLFEAVQTEDDEICDRLLDAYYKIRQGIVDLVDDEEKVDPLAQFTQLCDGSLNGMLDLHREAIGLLRHSGLDALFRSELEQNHESLQEALEGETSDSRAPKRRKMTTKSDNEIQEAYEQHKLAMSELKVKVQSPDYRRDHEGFTQRRTEFSSGTWIFSEAKFQFWYGSTDSTILCISGLPGMGMTTLMSTVANKIMAEKECFGSQIGYFYFSPSLQEPHNSLLRALLEQFMDQNGVLLSELVNKHLHAYADGVRETKVLQKLVKRAIETRRTTFLVLDGLDEYHHKEVDQTVEWLLATAKNLLDESSLRIIISYRRDSTNLHSRFDSYPSISLENSAHTKDVRRYCGQCCTELQYKFGLMPEKREEIAERAAELSNGNFLYARVLLGHVLSYPAAGNPGTRLWPSISPEAMTGVYHLIMSRLHRSKDGIRLLGLLLVAERPLRWQEAQALLCINAEKSTIDKSARGRYIHAAELCRGVVDFYRVADDYSHSDEMIRILHADVKKSAPVERTRHNQHSPRACQAIPILFRILDEDIEYFEPLDYTVQHWYHHAKATVEAYVEGFHHPEYEGAIASLETFLRVYMRESCSNAYKKTRVSATSSSDSKAESVSFDDRLRTYTGARNALKKENADLDSFSSAQNHGAPSSLEVLEASMSEIYTWSVTGDPFTVPFKIVLRMNLALNICKNCTVTTGGHTSLHSY</sequence>